<dbReference type="PANTHER" id="PTHR12169:SF6">
    <property type="entry name" value="AFG1-LIKE ATPASE"/>
    <property type="match status" value="1"/>
</dbReference>
<gene>
    <name evidence="4" type="primary">AFG1</name>
    <name evidence="4" type="ORF">IWQ60_001464</name>
</gene>
<dbReference type="InterPro" id="IPR027417">
    <property type="entry name" value="P-loop_NTPase"/>
</dbReference>
<dbReference type="NCBIfam" id="NF040713">
    <property type="entry name" value="ZapE"/>
    <property type="match status" value="1"/>
</dbReference>
<evidence type="ECO:0000256" key="2">
    <source>
        <dbReference type="ARBA" id="ARBA00022741"/>
    </source>
</evidence>
<dbReference type="Pfam" id="PF03969">
    <property type="entry name" value="AFG1_ATPase"/>
    <property type="match status" value="1"/>
</dbReference>
<comment type="caution">
    <text evidence="4">The sequence shown here is derived from an EMBL/GenBank/DDBJ whole genome shotgun (WGS) entry which is preliminary data.</text>
</comment>
<dbReference type="GO" id="GO:0005524">
    <property type="term" value="F:ATP binding"/>
    <property type="evidence" value="ECO:0007669"/>
    <property type="project" value="UniProtKB-KW"/>
</dbReference>
<name>A0A9W8AD10_9FUNG</name>
<comment type="similarity">
    <text evidence="1">Belongs to the AFG1 ATPase family.</text>
</comment>
<dbReference type="EMBL" id="JANBPT010000047">
    <property type="protein sequence ID" value="KAJ1929104.1"/>
    <property type="molecule type" value="Genomic_DNA"/>
</dbReference>
<dbReference type="GO" id="GO:0016887">
    <property type="term" value="F:ATP hydrolysis activity"/>
    <property type="evidence" value="ECO:0007669"/>
    <property type="project" value="InterPro"/>
</dbReference>
<sequence>MVVQAQGQSGPCQPLAARAHPSFVPRDSNTSVCTHFTHALTNRPEVPTEGPLAVYQSLITNKKLRDDEFQRSIVGVLQQMYLKLKDYHPATAHHNVIMEKIAKLLPFRQGHYIHHHPSPPDDTHPAGLYLYGDVGTGKTMLMDMLYDTLQVERKKRIHFHAFMQDVHQRMQRYREANHSQGDLIPVIAEEIANESWVLCFDEFQVTDIADAMILRNLFNELFFHGVVVITTSNRHPDDLYKNGLQRQSFLPCIDLLKEQCRVVSLDSGTDYRRLERERGHLYLTPLNSATTDRIEQLWALATDGGTWRAAATRTLNFLGRDLVVPRAAGRVAYFSFDDLCAQAHSAADYLQIAAHFDTVFVTGIPRLDLTMKNEARRFITLVDTLYENHIVLVISAEAPAADLFRAEGHDTPSTGAEDKTRPAVLEGHQLQLMDDLGLNHEELSSPIFTGEEETFAFQRAVSRLVEMQSKLWVHGSRQKLAKGFLDYQLRYHV</sequence>
<keyword evidence="4" id="KW-0378">Hydrolase</keyword>
<proteinExistence type="inferred from homology"/>
<reference evidence="4" key="1">
    <citation type="submission" date="2022-07" db="EMBL/GenBank/DDBJ databases">
        <title>Phylogenomic reconstructions and comparative analyses of Kickxellomycotina fungi.</title>
        <authorList>
            <person name="Reynolds N.K."/>
            <person name="Stajich J.E."/>
            <person name="Barry K."/>
            <person name="Grigoriev I.V."/>
            <person name="Crous P."/>
            <person name="Smith M.E."/>
        </authorList>
    </citation>
    <scope>NUCLEOTIDE SEQUENCE</scope>
    <source>
        <strain evidence="4">RSA 861</strain>
    </source>
</reference>
<evidence type="ECO:0000313" key="4">
    <source>
        <dbReference type="EMBL" id="KAJ1929104.1"/>
    </source>
</evidence>
<accession>A0A9W8AD10</accession>
<evidence type="ECO:0000256" key="1">
    <source>
        <dbReference type="ARBA" id="ARBA00010322"/>
    </source>
</evidence>
<dbReference type="Proteomes" id="UP001150569">
    <property type="component" value="Unassembled WGS sequence"/>
</dbReference>
<dbReference type="GO" id="GO:0005739">
    <property type="term" value="C:mitochondrion"/>
    <property type="evidence" value="ECO:0007669"/>
    <property type="project" value="TreeGrafter"/>
</dbReference>
<evidence type="ECO:0000313" key="5">
    <source>
        <dbReference type="Proteomes" id="UP001150569"/>
    </source>
</evidence>
<dbReference type="InterPro" id="IPR005654">
    <property type="entry name" value="ATPase_AFG1-like"/>
</dbReference>
<evidence type="ECO:0000256" key="3">
    <source>
        <dbReference type="ARBA" id="ARBA00022840"/>
    </source>
</evidence>
<dbReference type="OrthoDB" id="548867at2759"/>
<dbReference type="SUPFAM" id="SSF52540">
    <property type="entry name" value="P-loop containing nucleoside triphosphate hydrolases"/>
    <property type="match status" value="1"/>
</dbReference>
<dbReference type="AlphaFoldDB" id="A0A9W8AD10"/>
<dbReference type="PANTHER" id="PTHR12169">
    <property type="entry name" value="ATPASE N2B"/>
    <property type="match status" value="1"/>
</dbReference>
<keyword evidence="2" id="KW-0547">Nucleotide-binding</keyword>
<dbReference type="EC" id="3.6.4.7" evidence="4"/>
<organism evidence="4 5">
    <name type="scientific">Tieghemiomyces parasiticus</name>
    <dbReference type="NCBI Taxonomy" id="78921"/>
    <lineage>
        <taxon>Eukaryota</taxon>
        <taxon>Fungi</taxon>
        <taxon>Fungi incertae sedis</taxon>
        <taxon>Zoopagomycota</taxon>
        <taxon>Kickxellomycotina</taxon>
        <taxon>Dimargaritomycetes</taxon>
        <taxon>Dimargaritales</taxon>
        <taxon>Dimargaritaceae</taxon>
        <taxon>Tieghemiomyces</taxon>
    </lineage>
</organism>
<keyword evidence="3" id="KW-0067">ATP-binding</keyword>
<keyword evidence="5" id="KW-1185">Reference proteome</keyword>
<dbReference type="Gene3D" id="3.40.50.300">
    <property type="entry name" value="P-loop containing nucleotide triphosphate hydrolases"/>
    <property type="match status" value="1"/>
</dbReference>
<protein>
    <submittedName>
        <fullName evidence="4">ATPase</fullName>
        <ecNumber evidence="4">3.6.4.7</ecNumber>
    </submittedName>
</protein>